<organism evidence="2 3">
    <name type="scientific">Weissella confusa</name>
    <name type="common">Lactobacillus confusus</name>
    <dbReference type="NCBI Taxonomy" id="1583"/>
    <lineage>
        <taxon>Bacteria</taxon>
        <taxon>Bacillati</taxon>
        <taxon>Bacillota</taxon>
        <taxon>Bacilli</taxon>
        <taxon>Lactobacillales</taxon>
        <taxon>Lactobacillaceae</taxon>
        <taxon>Weissella</taxon>
    </lineage>
</organism>
<dbReference type="Proteomes" id="UP000808038">
    <property type="component" value="Unassembled WGS sequence"/>
</dbReference>
<proteinExistence type="predicted"/>
<dbReference type="EMBL" id="JAAOCX010000018">
    <property type="protein sequence ID" value="MBJ7633509.1"/>
    <property type="molecule type" value="Genomic_DNA"/>
</dbReference>
<dbReference type="Gene3D" id="1.10.10.630">
    <property type="entry name" value="DnaD domain-like"/>
    <property type="match status" value="1"/>
</dbReference>
<evidence type="ECO:0000313" key="3">
    <source>
        <dbReference type="Proteomes" id="UP000808038"/>
    </source>
</evidence>
<gene>
    <name evidence="2" type="ORF">HAU43_10500</name>
</gene>
<dbReference type="InterPro" id="IPR034829">
    <property type="entry name" value="DnaD-like_sf"/>
</dbReference>
<feature type="region of interest" description="Disordered" evidence="1">
    <location>
        <begin position="91"/>
        <end position="114"/>
    </location>
</feature>
<evidence type="ECO:0008006" key="4">
    <source>
        <dbReference type="Google" id="ProtNLM"/>
    </source>
</evidence>
<name>A0AAE2S9X4_WEICO</name>
<evidence type="ECO:0000256" key="1">
    <source>
        <dbReference type="SAM" id="MobiDB-lite"/>
    </source>
</evidence>
<reference evidence="2" key="2">
    <citation type="journal article" date="2021" name="Int. J. Food Microbiol.">
        <title>Safety demonstration of a microbial species for use in the food chain: Weissella confusa.</title>
        <authorList>
            <person name="Bourdichon F."/>
            <person name="Patrone V."/>
            <person name="Fontana A."/>
            <person name="Milani G."/>
            <person name="Morelli L."/>
        </authorList>
    </citation>
    <scope>NUCLEOTIDE SEQUENCE</scope>
    <source>
        <strain evidence="2">CCUG 30943</strain>
    </source>
</reference>
<accession>A0AAE2S9X4</accession>
<reference evidence="2" key="1">
    <citation type="submission" date="2020-02" db="EMBL/GenBank/DDBJ databases">
        <authorList>
            <person name="Fontana A."/>
            <person name="Patrone V."/>
            <person name="Morelli L."/>
        </authorList>
    </citation>
    <scope>NUCLEOTIDE SEQUENCE</scope>
    <source>
        <strain evidence="2">CCUG 30943</strain>
    </source>
</reference>
<dbReference type="RefSeq" id="WP_135411225.1">
    <property type="nucleotide sequence ID" value="NZ_JAAOCW010000017.1"/>
</dbReference>
<evidence type="ECO:0000313" key="2">
    <source>
        <dbReference type="EMBL" id="MBJ7633509.1"/>
    </source>
</evidence>
<sequence length="182" mass="20371">MITRNNPQIMREWTANEIEPNKYTADDIYYFLTDIARVAPSEQEARKILILAIRAAKNEGGYSSAYVKKKVELWLSNGLATAEQVGEFEKNRSLRGQTGKFGQPLKFESGPSKPTVEQIDQQNQRMAKELGYASVADMAKGTAEKLSELRRTRADRFQTGAQRTADVLYSVSKILGVSEMTG</sequence>
<dbReference type="AlphaFoldDB" id="A0AAE2S9X4"/>
<comment type="caution">
    <text evidence="2">The sequence shown here is derived from an EMBL/GenBank/DDBJ whole genome shotgun (WGS) entry which is preliminary data.</text>
</comment>
<protein>
    <recommendedName>
        <fullName evidence="4">DnaD domain-containing protein</fullName>
    </recommendedName>
</protein>